<dbReference type="InterPro" id="IPR027417">
    <property type="entry name" value="P-loop_NTPase"/>
</dbReference>
<feature type="non-terminal residue" evidence="5">
    <location>
        <position position="1"/>
    </location>
</feature>
<dbReference type="PROSITE" id="PS50901">
    <property type="entry name" value="FTSK"/>
    <property type="match status" value="1"/>
</dbReference>
<dbReference type="PANTHER" id="PTHR22683:SF41">
    <property type="entry name" value="DNA TRANSLOCASE FTSK"/>
    <property type="match status" value="1"/>
</dbReference>
<dbReference type="InterPro" id="IPR050206">
    <property type="entry name" value="FtsK/SpoIIIE/SftA"/>
</dbReference>
<dbReference type="SMART" id="SM00843">
    <property type="entry name" value="Ftsk_gamma"/>
    <property type="match status" value="1"/>
</dbReference>
<accession>X1G3X2</accession>
<sequence length="261" mass="28696">SAEKARDIASYNEIVLGNNGEVMPYIILIIDELADLMASRGREVEAGIVRLAQMSRAVGIHLVVATQRPSVEVITGLIKANITSRVTFQVASQVDSRTVLDMAGAEKLLGLGDMLFVSAEIAKPRRIQGAYVSEKEVKKVVNYIKSKSEIETQKITVPIENQLAEDLEKTLEVPEAESEGFYGGEDPLYEEAKRVVIQARKASASLLQRRLRLGYARAARLIDMLEEKGVVGPGEGAKPREILIKTEEEHPPADGEGWQKM</sequence>
<name>X1G3X2_9ZZZZ</name>
<evidence type="ECO:0000256" key="3">
    <source>
        <dbReference type="SAM" id="MobiDB-lite"/>
    </source>
</evidence>
<dbReference type="InterPro" id="IPR036388">
    <property type="entry name" value="WH-like_DNA-bd_sf"/>
</dbReference>
<reference evidence="5" key="1">
    <citation type="journal article" date="2014" name="Front. Microbiol.">
        <title>High frequency of phylogenetically diverse reductive dehalogenase-homologous genes in deep subseafloor sedimentary metagenomes.</title>
        <authorList>
            <person name="Kawai M."/>
            <person name="Futagami T."/>
            <person name="Toyoda A."/>
            <person name="Takaki Y."/>
            <person name="Nishi S."/>
            <person name="Hori S."/>
            <person name="Arai W."/>
            <person name="Tsubouchi T."/>
            <person name="Morono Y."/>
            <person name="Uchiyama I."/>
            <person name="Ito T."/>
            <person name="Fujiyama A."/>
            <person name="Inagaki F."/>
            <person name="Takami H."/>
        </authorList>
    </citation>
    <scope>NUCLEOTIDE SEQUENCE</scope>
    <source>
        <strain evidence="5">Expedition CK06-06</strain>
    </source>
</reference>
<organism evidence="5">
    <name type="scientific">marine sediment metagenome</name>
    <dbReference type="NCBI Taxonomy" id="412755"/>
    <lineage>
        <taxon>unclassified sequences</taxon>
        <taxon>metagenomes</taxon>
        <taxon>ecological metagenomes</taxon>
    </lineage>
</organism>
<comment type="caution">
    <text evidence="5">The sequence shown here is derived from an EMBL/GenBank/DDBJ whole genome shotgun (WGS) entry which is preliminary data.</text>
</comment>
<gene>
    <name evidence="5" type="ORF">S03H2_18114</name>
</gene>
<dbReference type="Gene3D" id="1.10.10.10">
    <property type="entry name" value="Winged helix-like DNA-binding domain superfamily/Winged helix DNA-binding domain"/>
    <property type="match status" value="1"/>
</dbReference>
<evidence type="ECO:0000259" key="4">
    <source>
        <dbReference type="PROSITE" id="PS50901"/>
    </source>
</evidence>
<evidence type="ECO:0000313" key="5">
    <source>
        <dbReference type="EMBL" id="GAH36274.1"/>
    </source>
</evidence>
<feature type="region of interest" description="Disordered" evidence="3">
    <location>
        <begin position="233"/>
        <end position="261"/>
    </location>
</feature>
<dbReference type="Pfam" id="PF09397">
    <property type="entry name" value="FtsK_gamma"/>
    <property type="match status" value="1"/>
</dbReference>
<dbReference type="Gene3D" id="3.40.50.300">
    <property type="entry name" value="P-loop containing nucleotide triphosphate hydrolases"/>
    <property type="match status" value="1"/>
</dbReference>
<keyword evidence="2" id="KW-0067">ATP-binding</keyword>
<evidence type="ECO:0000256" key="1">
    <source>
        <dbReference type="ARBA" id="ARBA00022741"/>
    </source>
</evidence>
<dbReference type="SUPFAM" id="SSF46785">
    <property type="entry name" value="Winged helix' DNA-binding domain"/>
    <property type="match status" value="1"/>
</dbReference>
<dbReference type="GO" id="GO:0005524">
    <property type="term" value="F:ATP binding"/>
    <property type="evidence" value="ECO:0007669"/>
    <property type="project" value="UniProtKB-KW"/>
</dbReference>
<dbReference type="InterPro" id="IPR036390">
    <property type="entry name" value="WH_DNA-bd_sf"/>
</dbReference>
<protein>
    <recommendedName>
        <fullName evidence="4">FtsK domain-containing protein</fullName>
    </recommendedName>
</protein>
<dbReference type="EMBL" id="BARU01009380">
    <property type="protein sequence ID" value="GAH36274.1"/>
    <property type="molecule type" value="Genomic_DNA"/>
</dbReference>
<dbReference type="InterPro" id="IPR018541">
    <property type="entry name" value="Ftsk_gamma"/>
</dbReference>
<dbReference type="SUPFAM" id="SSF52540">
    <property type="entry name" value="P-loop containing nucleoside triphosphate hydrolases"/>
    <property type="match status" value="1"/>
</dbReference>
<feature type="compositionally biased region" description="Basic and acidic residues" evidence="3">
    <location>
        <begin position="237"/>
        <end position="261"/>
    </location>
</feature>
<evidence type="ECO:0000256" key="2">
    <source>
        <dbReference type="ARBA" id="ARBA00022840"/>
    </source>
</evidence>
<dbReference type="AlphaFoldDB" id="X1G3X2"/>
<keyword evidence="1" id="KW-0547">Nucleotide-binding</keyword>
<dbReference type="PANTHER" id="PTHR22683">
    <property type="entry name" value="SPORULATION PROTEIN RELATED"/>
    <property type="match status" value="1"/>
</dbReference>
<proteinExistence type="predicted"/>
<dbReference type="InterPro" id="IPR002543">
    <property type="entry name" value="FtsK_dom"/>
</dbReference>
<dbReference type="Pfam" id="PF01580">
    <property type="entry name" value="FtsK_SpoIIIE"/>
    <property type="match status" value="1"/>
</dbReference>
<dbReference type="GO" id="GO:0003677">
    <property type="term" value="F:DNA binding"/>
    <property type="evidence" value="ECO:0007669"/>
    <property type="project" value="InterPro"/>
</dbReference>
<feature type="domain" description="FtsK" evidence="4">
    <location>
        <begin position="1"/>
        <end position="97"/>
    </location>
</feature>